<dbReference type="Proteomes" id="UP001302745">
    <property type="component" value="Unassembled WGS sequence"/>
</dbReference>
<evidence type="ECO:0000256" key="2">
    <source>
        <dbReference type="SAM" id="Phobius"/>
    </source>
</evidence>
<gene>
    <name evidence="4" type="ORF">C8A00DRAFT_41360</name>
</gene>
<feature type="region of interest" description="Disordered" evidence="1">
    <location>
        <begin position="100"/>
        <end position="147"/>
    </location>
</feature>
<accession>A0AAN6VQT1</accession>
<feature type="region of interest" description="Disordered" evidence="1">
    <location>
        <begin position="232"/>
        <end position="252"/>
    </location>
</feature>
<evidence type="ECO:0000313" key="5">
    <source>
        <dbReference type="Proteomes" id="UP001302745"/>
    </source>
</evidence>
<evidence type="ECO:0000313" key="4">
    <source>
        <dbReference type="EMBL" id="KAK4156088.1"/>
    </source>
</evidence>
<sequence>MKLSRHSFPLGRCLFAVAVLFDPHVASAQTFKYSEGATPTEFQGFVTTAPGFGNSGTIPNCYTMTIYQSFPSAAQSWSAIGCAPPGFDASTLYREIVVGATTTPSPGPSTRTTGTAPSGPSSTPAETSAAPEPTHEPANTPQTNPPTSQAWIAGAVIGPVAAIALAAFLVFWLRRRKAGMEMKGEIPRGYVGDQESESATVQGTSSPPIFKSELADVATVAELADHRPLELDAYPVDSNGAGGYENGSWGRR</sequence>
<evidence type="ECO:0000256" key="3">
    <source>
        <dbReference type="SAM" id="SignalP"/>
    </source>
</evidence>
<dbReference type="CDD" id="cd12087">
    <property type="entry name" value="TM_EGFR-like"/>
    <property type="match status" value="1"/>
</dbReference>
<keyword evidence="2" id="KW-0472">Membrane</keyword>
<dbReference type="AlphaFoldDB" id="A0AAN6VQT1"/>
<feature type="compositionally biased region" description="Low complexity" evidence="1">
    <location>
        <begin position="100"/>
        <end position="138"/>
    </location>
</feature>
<keyword evidence="5" id="KW-1185">Reference proteome</keyword>
<name>A0AAN6VQT1_9PEZI</name>
<evidence type="ECO:0000256" key="1">
    <source>
        <dbReference type="SAM" id="MobiDB-lite"/>
    </source>
</evidence>
<feature type="transmembrane region" description="Helical" evidence="2">
    <location>
        <begin position="150"/>
        <end position="173"/>
    </location>
</feature>
<protein>
    <submittedName>
        <fullName evidence="4">Uncharacterized protein</fullName>
    </submittedName>
</protein>
<organism evidence="4 5">
    <name type="scientific">Chaetomidium leptoderma</name>
    <dbReference type="NCBI Taxonomy" id="669021"/>
    <lineage>
        <taxon>Eukaryota</taxon>
        <taxon>Fungi</taxon>
        <taxon>Dikarya</taxon>
        <taxon>Ascomycota</taxon>
        <taxon>Pezizomycotina</taxon>
        <taxon>Sordariomycetes</taxon>
        <taxon>Sordariomycetidae</taxon>
        <taxon>Sordariales</taxon>
        <taxon>Chaetomiaceae</taxon>
        <taxon>Chaetomidium</taxon>
    </lineage>
</organism>
<comment type="caution">
    <text evidence="4">The sequence shown here is derived from an EMBL/GenBank/DDBJ whole genome shotgun (WGS) entry which is preliminary data.</text>
</comment>
<keyword evidence="2" id="KW-0812">Transmembrane</keyword>
<proteinExistence type="predicted"/>
<keyword evidence="2" id="KW-1133">Transmembrane helix</keyword>
<feature type="signal peptide" evidence="3">
    <location>
        <begin position="1"/>
        <end position="28"/>
    </location>
</feature>
<keyword evidence="3" id="KW-0732">Signal</keyword>
<reference evidence="4" key="2">
    <citation type="submission" date="2023-05" db="EMBL/GenBank/DDBJ databases">
        <authorList>
            <consortium name="Lawrence Berkeley National Laboratory"/>
            <person name="Steindorff A."/>
            <person name="Hensen N."/>
            <person name="Bonometti L."/>
            <person name="Westerberg I."/>
            <person name="Brannstrom I.O."/>
            <person name="Guillou S."/>
            <person name="Cros-Aarteil S."/>
            <person name="Calhoun S."/>
            <person name="Haridas S."/>
            <person name="Kuo A."/>
            <person name="Mondo S."/>
            <person name="Pangilinan J."/>
            <person name="Riley R."/>
            <person name="Labutti K."/>
            <person name="Andreopoulos B."/>
            <person name="Lipzen A."/>
            <person name="Chen C."/>
            <person name="Yanf M."/>
            <person name="Daum C."/>
            <person name="Ng V."/>
            <person name="Clum A."/>
            <person name="Ohm R."/>
            <person name="Martin F."/>
            <person name="Silar P."/>
            <person name="Natvig D."/>
            <person name="Lalanne C."/>
            <person name="Gautier V."/>
            <person name="Ament-Velasquez S.L."/>
            <person name="Kruys A."/>
            <person name="Hutchinson M.I."/>
            <person name="Powell A.J."/>
            <person name="Barry K."/>
            <person name="Miller A.N."/>
            <person name="Grigoriev I.V."/>
            <person name="Debuchy R."/>
            <person name="Gladieux P."/>
            <person name="Thoren M.H."/>
            <person name="Johannesson H."/>
        </authorList>
    </citation>
    <scope>NUCLEOTIDE SEQUENCE</scope>
    <source>
        <strain evidence="4">CBS 538.74</strain>
    </source>
</reference>
<feature type="chain" id="PRO_5042985183" evidence="3">
    <location>
        <begin position="29"/>
        <end position="252"/>
    </location>
</feature>
<reference evidence="4" key="1">
    <citation type="journal article" date="2023" name="Mol. Phylogenet. Evol.">
        <title>Genome-scale phylogeny and comparative genomics of the fungal order Sordariales.</title>
        <authorList>
            <person name="Hensen N."/>
            <person name="Bonometti L."/>
            <person name="Westerberg I."/>
            <person name="Brannstrom I.O."/>
            <person name="Guillou S."/>
            <person name="Cros-Aarteil S."/>
            <person name="Calhoun S."/>
            <person name="Haridas S."/>
            <person name="Kuo A."/>
            <person name="Mondo S."/>
            <person name="Pangilinan J."/>
            <person name="Riley R."/>
            <person name="LaButti K."/>
            <person name="Andreopoulos B."/>
            <person name="Lipzen A."/>
            <person name="Chen C."/>
            <person name="Yan M."/>
            <person name="Daum C."/>
            <person name="Ng V."/>
            <person name="Clum A."/>
            <person name="Steindorff A."/>
            <person name="Ohm R.A."/>
            <person name="Martin F."/>
            <person name="Silar P."/>
            <person name="Natvig D.O."/>
            <person name="Lalanne C."/>
            <person name="Gautier V."/>
            <person name="Ament-Velasquez S.L."/>
            <person name="Kruys A."/>
            <person name="Hutchinson M.I."/>
            <person name="Powell A.J."/>
            <person name="Barry K."/>
            <person name="Miller A.N."/>
            <person name="Grigoriev I.V."/>
            <person name="Debuchy R."/>
            <person name="Gladieux P."/>
            <person name="Hiltunen Thoren M."/>
            <person name="Johannesson H."/>
        </authorList>
    </citation>
    <scope>NUCLEOTIDE SEQUENCE</scope>
    <source>
        <strain evidence="4">CBS 538.74</strain>
    </source>
</reference>
<dbReference type="EMBL" id="MU856874">
    <property type="protein sequence ID" value="KAK4156088.1"/>
    <property type="molecule type" value="Genomic_DNA"/>
</dbReference>